<feature type="compositionally biased region" description="Polar residues" evidence="6">
    <location>
        <begin position="806"/>
        <end position="826"/>
    </location>
</feature>
<feature type="region of interest" description="Disordered" evidence="6">
    <location>
        <begin position="1521"/>
        <end position="1565"/>
    </location>
</feature>
<feature type="region of interest" description="Disordered" evidence="6">
    <location>
        <begin position="1273"/>
        <end position="1299"/>
    </location>
</feature>
<gene>
    <name evidence="7" type="primary">BQ5605_C025g09970</name>
    <name evidence="7" type="ORF">BQ5605_C025G09970</name>
</gene>
<evidence type="ECO:0000313" key="7">
    <source>
        <dbReference type="EMBL" id="SGZ26836.1"/>
    </source>
</evidence>
<dbReference type="PANTHER" id="PTHR10543">
    <property type="entry name" value="BETA-CAROTENE DIOXYGENASE"/>
    <property type="match status" value="1"/>
</dbReference>
<reference evidence="7 8" key="1">
    <citation type="submission" date="2016-11" db="EMBL/GenBank/DDBJ databases">
        <authorList>
            <person name="Jaros S."/>
            <person name="Januszkiewicz K."/>
            <person name="Wedrychowicz H."/>
        </authorList>
    </citation>
    <scope>NUCLEOTIDE SEQUENCE [LARGE SCALE GENOMIC DNA]</scope>
</reference>
<dbReference type="PANTHER" id="PTHR10543:SF89">
    <property type="entry name" value="CAROTENOID 9,10(9',10')-CLEAVAGE DIOXYGENASE 1"/>
    <property type="match status" value="1"/>
</dbReference>
<keyword evidence="8" id="KW-1185">Reference proteome</keyword>
<protein>
    <submittedName>
        <fullName evidence="7">BQ5605_C025g09970 protein</fullName>
    </submittedName>
</protein>
<dbReference type="GO" id="GO:0046872">
    <property type="term" value="F:metal ion binding"/>
    <property type="evidence" value="ECO:0007669"/>
    <property type="project" value="UniProtKB-KW"/>
</dbReference>
<evidence type="ECO:0000313" key="8">
    <source>
        <dbReference type="Proteomes" id="UP000249464"/>
    </source>
</evidence>
<evidence type="ECO:0000256" key="1">
    <source>
        <dbReference type="ARBA" id="ARBA00006787"/>
    </source>
</evidence>
<feature type="region of interest" description="Disordered" evidence="6">
    <location>
        <begin position="732"/>
        <end position="826"/>
    </location>
</feature>
<dbReference type="Proteomes" id="UP000249464">
    <property type="component" value="Unassembled WGS sequence"/>
</dbReference>
<feature type="compositionally biased region" description="Polar residues" evidence="6">
    <location>
        <begin position="1273"/>
        <end position="1288"/>
    </location>
</feature>
<evidence type="ECO:0000256" key="6">
    <source>
        <dbReference type="SAM" id="MobiDB-lite"/>
    </source>
</evidence>
<proteinExistence type="inferred from homology"/>
<sequence>MAKHPYASGNYRPMHCERGLTTCEWQGHIPDELAGGMYIRNGSNPSIASGSSVKTEDFERAYHWFDGDGMLQGVYFPRRPVDAAKDPSGSAVAAPEFVNRYVLTDVLLATPADATAPILPSITTLLGPLKQLPALIASVSRAVILAALSFAAASAEAISHVSVANTSILYHDGRALAGCESGPLAWVLLPALETVGWWDLDGDDGEIGMREKHGALGWMKEWTTAHPKRDPVTGELILFHSTMLPPYLSYSVIPSTQNGKAQTPRILGAPVPISGPRMMHDCAASHTHTILLDIPLSLDPLNLLRGVPVVAYSPSIPARFGVLPRHSPENVRWYSAPSCIIFHTAFAYNQVDPVTRQESLNLVCCRLNSSRLVYAAGNIPTPSSQLQPGLEETCRLYYYSFVLSDVVLPQDLAPSHAFALSVLPFEFATVPLKHSMSSSRYVYGCSMRVGSFSAALGGAAKIDCIVKMDVQALISEGTDRRLHDEQAVDERTMTQILEDQRSGVSSHIKVFVMPPGHFAQESSFVSRASPRGEDDGFLLFYVVDESQLDPLTGEPMEHAKSELWIIDAWTMVDVIAKVQLPQRGDWFTEREIARQRQAPTLRQRPLATQNSKLGSVRETDHRLGWWGSQCQRLIEILAQIVQPKWGARASTLLFEKSEGALRGAPRSIAAVTSQLTPIFASPMKTPEIVWRVATQKLTTNGFEAFTPTTWGARARLRFFVDRRRRVDWFARPEGRWGQPPRFQPAMESPPPSPSSPSPSIMVHPSPEQSFSHSEPSFEHSSRSSPPSSPFSQRGQRRRLNPEDWSGDSSMDSVRYPNPTSQGVSSCDTSFEVILDSETPRWFLRGSTSHESSADADAERVSPTSTNASDLHPKNSSPSKTDQRPRASSVADMRLIGATSFAASSDAELQSAEGSAAAASRRASHDGVLLGHRRPSILPTLEAIPDDRISEAVAGATLDPQASMFEPSMPRDSSVARDDPIISDSIELIIERGKNEFGDLTKAARYGLAQRGFSTIPSLHGPLSLPYARCPSGIDAYLFSMDKEEDPWTFAFDQDTSESRRSGFQNLNAGRHAPVPLPGNARYLQGSHSAHSRVGSRVVSAPAEVGMGYTQPSGQSELPLVSRTVSQHYEVDGTEGALSGSVGISPAPALKRESTEFELWPTPGDMRSASSARDRLEAIIEPRKTEYHASSTRNHPPIDPHHDFYRMESTLDDYGAQRQETRQRLDGEPARPDFYVNPYESMGIIPPHIYLQQFGYQSVGAPWATINSLPSGTSWSSNQAPRGVPSSTAHLPPHLAPPSSTTPHFNSIYFSAQGSMVTLPPRGPADTLHLRLFQDPAIITASYVSDPPPERDPMYHHRGHSAYDAAIHSRNPHTPGRDFIPHDTLSPYAHSRPVAAAEYRRGSAESEFYGTAGYRLPTDSIRIPELATNNELIMSRRPSVPLQVASMRSAALTERRNSAAPAIPQIGEPRSHSIAKGNKLRLPSIVPGSTRPELDESRPSSTHCAADGTIILGANANLGNVPGLQASDPAPASIRTSTEKQRKSRSYRAGRGRKRSKARSSPSEAA</sequence>
<dbReference type="GO" id="GO:0016121">
    <property type="term" value="P:carotene catabolic process"/>
    <property type="evidence" value="ECO:0007669"/>
    <property type="project" value="TreeGrafter"/>
</dbReference>
<comment type="cofactor">
    <cofactor evidence="5">
        <name>Fe(2+)</name>
        <dbReference type="ChEBI" id="CHEBI:29033"/>
    </cofactor>
    <text evidence="5">Binds 1 Fe(2+) ion per subunit.</text>
</comment>
<feature type="compositionally biased region" description="Polar residues" evidence="6">
    <location>
        <begin position="861"/>
        <end position="879"/>
    </location>
</feature>
<evidence type="ECO:0000256" key="5">
    <source>
        <dbReference type="PIRSR" id="PIRSR604294-1"/>
    </source>
</evidence>
<feature type="binding site" evidence="5">
    <location>
        <position position="343"/>
    </location>
    <ligand>
        <name>Fe cation</name>
        <dbReference type="ChEBI" id="CHEBI:24875"/>
        <note>catalytic</note>
    </ligand>
</feature>
<keyword evidence="2 5" id="KW-0479">Metal-binding</keyword>
<feature type="region of interest" description="Disordered" evidence="6">
    <location>
        <begin position="845"/>
        <end position="887"/>
    </location>
</feature>
<accession>A0A2X0NF14</accession>
<evidence type="ECO:0000256" key="3">
    <source>
        <dbReference type="ARBA" id="ARBA00023002"/>
    </source>
</evidence>
<evidence type="ECO:0000256" key="4">
    <source>
        <dbReference type="ARBA" id="ARBA00023004"/>
    </source>
</evidence>
<dbReference type="STRING" id="796604.A0A2X0NF14"/>
<organism evidence="7 8">
    <name type="scientific">Microbotryum silenes-dioicae</name>
    <dbReference type="NCBI Taxonomy" id="796604"/>
    <lineage>
        <taxon>Eukaryota</taxon>
        <taxon>Fungi</taxon>
        <taxon>Dikarya</taxon>
        <taxon>Basidiomycota</taxon>
        <taxon>Pucciniomycotina</taxon>
        <taxon>Microbotryomycetes</taxon>
        <taxon>Microbotryales</taxon>
        <taxon>Microbotryaceae</taxon>
        <taxon>Microbotryum</taxon>
    </lineage>
</organism>
<keyword evidence="3" id="KW-0560">Oxidoreductase</keyword>
<dbReference type="Pfam" id="PF03055">
    <property type="entry name" value="RPE65"/>
    <property type="match status" value="1"/>
</dbReference>
<feature type="binding site" evidence="5">
    <location>
        <position position="280"/>
    </location>
    <ligand>
        <name>Fe cation</name>
        <dbReference type="ChEBI" id="CHEBI:24875"/>
        <note>catalytic</note>
    </ligand>
</feature>
<feature type="compositionally biased region" description="Low complexity" evidence="6">
    <location>
        <begin position="782"/>
        <end position="793"/>
    </location>
</feature>
<evidence type="ECO:0000256" key="2">
    <source>
        <dbReference type="ARBA" id="ARBA00022723"/>
    </source>
</evidence>
<feature type="region of interest" description="Disordered" evidence="6">
    <location>
        <begin position="1462"/>
        <end position="1502"/>
    </location>
</feature>
<dbReference type="EMBL" id="FQNC01000087">
    <property type="protein sequence ID" value="SGZ26836.1"/>
    <property type="molecule type" value="Genomic_DNA"/>
</dbReference>
<dbReference type="GO" id="GO:0010436">
    <property type="term" value="F:carotenoid dioxygenase activity"/>
    <property type="evidence" value="ECO:0007669"/>
    <property type="project" value="TreeGrafter"/>
</dbReference>
<feature type="compositionally biased region" description="Pro residues" evidence="6">
    <location>
        <begin position="747"/>
        <end position="756"/>
    </location>
</feature>
<dbReference type="InterPro" id="IPR004294">
    <property type="entry name" value="Carotenoid_Oase"/>
</dbReference>
<feature type="compositionally biased region" description="Low complexity" evidence="6">
    <location>
        <begin position="757"/>
        <end position="774"/>
    </location>
</feature>
<feature type="compositionally biased region" description="Basic residues" evidence="6">
    <location>
        <begin position="1541"/>
        <end position="1557"/>
    </location>
</feature>
<keyword evidence="4 5" id="KW-0408">Iron</keyword>
<name>A0A2X0NF14_9BASI</name>
<feature type="binding site" evidence="5">
    <location>
        <position position="226"/>
    </location>
    <ligand>
        <name>Fe cation</name>
        <dbReference type="ChEBI" id="CHEBI:24875"/>
        <note>catalytic</note>
    </ligand>
</feature>
<comment type="similarity">
    <text evidence="1">Belongs to the carotenoid oxygenase family.</text>
</comment>